<name>A0A645FYV8_9ZZZZ</name>
<gene>
    <name evidence="1" type="ORF">SDC9_164443</name>
</gene>
<proteinExistence type="predicted"/>
<reference evidence="1" key="1">
    <citation type="submission" date="2019-08" db="EMBL/GenBank/DDBJ databases">
        <authorList>
            <person name="Kucharzyk K."/>
            <person name="Murdoch R.W."/>
            <person name="Higgins S."/>
            <person name="Loffler F."/>
        </authorList>
    </citation>
    <scope>NUCLEOTIDE SEQUENCE</scope>
</reference>
<sequence length="167" mass="18982">MFFEEGAVFFFTLQQLPLFELCLGNLPNHIGEEFGQENIVGIIWFGFVGSGKGCDHCSIPDYRDNNFPDDLGMVWRVTLFTLDGFEIVMYYCLFLSYSIGPHPCNTYRIVGVFPDQVSELPFGLGRPGCQGYVFLIFFEEMGKAERTAGDDSYFVERLTKGLLKTVF</sequence>
<accession>A0A645FYV8</accession>
<organism evidence="1">
    <name type="scientific">bioreactor metagenome</name>
    <dbReference type="NCBI Taxonomy" id="1076179"/>
    <lineage>
        <taxon>unclassified sequences</taxon>
        <taxon>metagenomes</taxon>
        <taxon>ecological metagenomes</taxon>
    </lineage>
</organism>
<dbReference type="EMBL" id="VSSQ01064122">
    <property type="protein sequence ID" value="MPN17093.1"/>
    <property type="molecule type" value="Genomic_DNA"/>
</dbReference>
<dbReference type="AlphaFoldDB" id="A0A645FYV8"/>
<evidence type="ECO:0000313" key="1">
    <source>
        <dbReference type="EMBL" id="MPN17093.1"/>
    </source>
</evidence>
<comment type="caution">
    <text evidence="1">The sequence shown here is derived from an EMBL/GenBank/DDBJ whole genome shotgun (WGS) entry which is preliminary data.</text>
</comment>
<protein>
    <submittedName>
        <fullName evidence="1">Uncharacterized protein</fullName>
    </submittedName>
</protein>